<dbReference type="PANTHER" id="PTHR43591">
    <property type="entry name" value="METHYLTRANSFERASE"/>
    <property type="match status" value="1"/>
</dbReference>
<dbReference type="GO" id="GO:0008425">
    <property type="term" value="F:2-methoxy-6-polyprenyl-1,4-benzoquinol methyltransferase activity"/>
    <property type="evidence" value="ECO:0007669"/>
    <property type="project" value="TreeGrafter"/>
</dbReference>
<evidence type="ECO:0000313" key="4">
    <source>
        <dbReference type="EMBL" id="SVD78104.1"/>
    </source>
</evidence>
<organism evidence="4">
    <name type="scientific">marine metagenome</name>
    <dbReference type="NCBI Taxonomy" id="408172"/>
    <lineage>
        <taxon>unclassified sequences</taxon>
        <taxon>metagenomes</taxon>
        <taxon>ecological metagenomes</taxon>
    </lineage>
</organism>
<keyword evidence="3" id="KW-0949">S-adenosyl-L-methionine</keyword>
<dbReference type="GO" id="GO:0032259">
    <property type="term" value="P:methylation"/>
    <property type="evidence" value="ECO:0007669"/>
    <property type="project" value="UniProtKB-KW"/>
</dbReference>
<dbReference type="PROSITE" id="PS51608">
    <property type="entry name" value="SAM_MT_UBIE"/>
    <property type="match status" value="1"/>
</dbReference>
<dbReference type="PROSITE" id="PS01183">
    <property type="entry name" value="UBIE_1"/>
    <property type="match status" value="1"/>
</dbReference>
<evidence type="ECO:0000256" key="3">
    <source>
        <dbReference type="ARBA" id="ARBA00022691"/>
    </source>
</evidence>
<proteinExistence type="predicted"/>
<dbReference type="InterPro" id="IPR029063">
    <property type="entry name" value="SAM-dependent_MTases_sf"/>
</dbReference>
<reference evidence="4" key="1">
    <citation type="submission" date="2018-05" db="EMBL/GenBank/DDBJ databases">
        <authorList>
            <person name="Lanie J.A."/>
            <person name="Ng W.-L."/>
            <person name="Kazmierczak K.M."/>
            <person name="Andrzejewski T.M."/>
            <person name="Davidsen T.M."/>
            <person name="Wayne K.J."/>
            <person name="Tettelin H."/>
            <person name="Glass J.I."/>
            <person name="Rusch D."/>
            <person name="Podicherti R."/>
            <person name="Tsui H.-C.T."/>
            <person name="Winkler M.E."/>
        </authorList>
    </citation>
    <scope>NUCLEOTIDE SEQUENCE</scope>
</reference>
<feature type="non-terminal residue" evidence="4">
    <location>
        <position position="143"/>
    </location>
</feature>
<dbReference type="PANTHER" id="PTHR43591:SF24">
    <property type="entry name" value="2-METHOXY-6-POLYPRENYL-1,4-BENZOQUINOL METHYLASE, MITOCHONDRIAL"/>
    <property type="match status" value="1"/>
</dbReference>
<dbReference type="Gene3D" id="3.40.50.150">
    <property type="entry name" value="Vaccinia Virus protein VP39"/>
    <property type="match status" value="1"/>
</dbReference>
<keyword evidence="1" id="KW-0489">Methyltransferase</keyword>
<dbReference type="Pfam" id="PF01209">
    <property type="entry name" value="Ubie_methyltran"/>
    <property type="match status" value="1"/>
</dbReference>
<dbReference type="EMBL" id="UINC01172826">
    <property type="protein sequence ID" value="SVD78104.1"/>
    <property type="molecule type" value="Genomic_DNA"/>
</dbReference>
<name>A0A382Y4G5_9ZZZZ</name>
<dbReference type="AlphaFoldDB" id="A0A382Y4G5"/>
<sequence length="143" mass="16617">MDQVLQQKKGLVKGVFNKVFKKYDLMNDLMSLGIHRIWKKNLIQMMNPSNKKKLIDVACGTGDITKLFIEATNKESTILCVDQNINMIKECKKNFKKYKNIKWKVCDAEKLNAPNNSFDFYTISFGLRNAKDINKSLKEAYRV</sequence>
<keyword evidence="2" id="KW-0808">Transferase</keyword>
<gene>
    <name evidence="4" type="ORF">METZ01_LOCUS430958</name>
</gene>
<evidence type="ECO:0000256" key="2">
    <source>
        <dbReference type="ARBA" id="ARBA00022679"/>
    </source>
</evidence>
<evidence type="ECO:0008006" key="5">
    <source>
        <dbReference type="Google" id="ProtNLM"/>
    </source>
</evidence>
<dbReference type="CDD" id="cd02440">
    <property type="entry name" value="AdoMet_MTases"/>
    <property type="match status" value="1"/>
</dbReference>
<dbReference type="InterPro" id="IPR004033">
    <property type="entry name" value="UbiE/COQ5_MeTrFase"/>
</dbReference>
<evidence type="ECO:0000256" key="1">
    <source>
        <dbReference type="ARBA" id="ARBA00022603"/>
    </source>
</evidence>
<dbReference type="SUPFAM" id="SSF53335">
    <property type="entry name" value="S-adenosyl-L-methionine-dependent methyltransferases"/>
    <property type="match status" value="1"/>
</dbReference>
<protein>
    <recommendedName>
        <fullName evidence="5">Methyltransferase domain-containing protein</fullName>
    </recommendedName>
</protein>
<accession>A0A382Y4G5</accession>
<dbReference type="InterPro" id="IPR023576">
    <property type="entry name" value="UbiE/COQ5_MeTrFase_CS"/>
</dbReference>